<feature type="transmembrane region" description="Helical" evidence="2">
    <location>
        <begin position="451"/>
        <end position="476"/>
    </location>
</feature>
<dbReference type="PANTHER" id="PTHR31970">
    <property type="match status" value="1"/>
</dbReference>
<feature type="compositionally biased region" description="Polar residues" evidence="1">
    <location>
        <begin position="27"/>
        <end position="44"/>
    </location>
</feature>
<dbReference type="PANTHER" id="PTHR31970:SF9">
    <property type="entry name" value="MOLYBDATE TRANSPORTER 2"/>
    <property type="match status" value="1"/>
</dbReference>
<dbReference type="Proteomes" id="UP000018144">
    <property type="component" value="Unassembled WGS sequence"/>
</dbReference>
<feature type="compositionally biased region" description="Polar residues" evidence="1">
    <location>
        <begin position="10"/>
        <end position="20"/>
    </location>
</feature>
<feature type="transmembrane region" description="Helical" evidence="2">
    <location>
        <begin position="155"/>
        <end position="175"/>
    </location>
</feature>
<dbReference type="AlphaFoldDB" id="U4KZA9"/>
<feature type="region of interest" description="Disordered" evidence="1">
    <location>
        <begin position="1"/>
        <end position="50"/>
    </location>
</feature>
<protein>
    <submittedName>
        <fullName evidence="3">Similar to Molybdate transporter 1 acc. no. Q9SL95</fullName>
    </submittedName>
</protein>
<evidence type="ECO:0000256" key="1">
    <source>
        <dbReference type="SAM" id="MobiDB-lite"/>
    </source>
</evidence>
<feature type="transmembrane region" description="Helical" evidence="2">
    <location>
        <begin position="322"/>
        <end position="341"/>
    </location>
</feature>
<dbReference type="Pfam" id="PF16983">
    <property type="entry name" value="MFS_MOT1"/>
    <property type="match status" value="2"/>
</dbReference>
<feature type="transmembrane region" description="Helical" evidence="2">
    <location>
        <begin position="361"/>
        <end position="387"/>
    </location>
</feature>
<accession>U4KZA9</accession>
<dbReference type="eggNOG" id="ENOG502QRGR">
    <property type="taxonomic scope" value="Eukaryota"/>
</dbReference>
<evidence type="ECO:0000313" key="3">
    <source>
        <dbReference type="EMBL" id="CCX07050.1"/>
    </source>
</evidence>
<dbReference type="OrthoDB" id="5402974at2759"/>
<proteinExistence type="predicted"/>
<dbReference type="InterPro" id="IPR031563">
    <property type="entry name" value="MOT1/MOT2"/>
</dbReference>
<evidence type="ECO:0000256" key="2">
    <source>
        <dbReference type="SAM" id="Phobius"/>
    </source>
</evidence>
<feature type="transmembrane region" description="Helical" evidence="2">
    <location>
        <begin position="394"/>
        <end position="413"/>
    </location>
</feature>
<feature type="transmembrane region" description="Helical" evidence="2">
    <location>
        <begin position="239"/>
        <end position="258"/>
    </location>
</feature>
<keyword evidence="2" id="KW-0812">Transmembrane</keyword>
<feature type="transmembrane region" description="Helical" evidence="2">
    <location>
        <begin position="112"/>
        <end position="134"/>
    </location>
</feature>
<organism evidence="3 4">
    <name type="scientific">Pyronema omphalodes (strain CBS 100304)</name>
    <name type="common">Pyronema confluens</name>
    <dbReference type="NCBI Taxonomy" id="1076935"/>
    <lineage>
        <taxon>Eukaryota</taxon>
        <taxon>Fungi</taxon>
        <taxon>Dikarya</taxon>
        <taxon>Ascomycota</taxon>
        <taxon>Pezizomycotina</taxon>
        <taxon>Pezizomycetes</taxon>
        <taxon>Pezizales</taxon>
        <taxon>Pyronemataceae</taxon>
        <taxon>Pyronema</taxon>
    </lineage>
</organism>
<reference evidence="3 4" key="1">
    <citation type="journal article" date="2013" name="PLoS Genet.">
        <title>The genome and development-dependent transcriptomes of Pyronema confluens: a window into fungal evolution.</title>
        <authorList>
            <person name="Traeger S."/>
            <person name="Altegoer F."/>
            <person name="Freitag M."/>
            <person name="Gabaldon T."/>
            <person name="Kempken F."/>
            <person name="Kumar A."/>
            <person name="Marcet-Houben M."/>
            <person name="Poggeler S."/>
            <person name="Stajich J.E."/>
            <person name="Nowrousian M."/>
        </authorList>
    </citation>
    <scope>NUCLEOTIDE SEQUENCE [LARGE SCALE GENOMIC DNA]</scope>
    <source>
        <strain evidence="4">CBS 100304</strain>
        <tissue evidence="3">Vegetative mycelium</tissue>
    </source>
</reference>
<evidence type="ECO:0000313" key="4">
    <source>
        <dbReference type="Proteomes" id="UP000018144"/>
    </source>
</evidence>
<sequence>MYLTVAPHTSGHSENHNSMSHPPPNDPTSWQQYESTDGAMSTHSVHSEPLPTRRRIVRALTEGLEITGAFRNNWRNLLRNKTGELSGAFGDLGTLVPIMVALSSAGCINLPATLVFSGAWNVLSGLIFGIPLPVQPMKALAAVALSRNLTQAETMGAGIGVAAMVMLFALTGTLVKMVDLIPLPIIKGIQVGAGLSLCLTAGNMLSGLELNGTIWYDNLFWAIGAFIFLFGTARWARKVPFTLLIVPVGCLFAGIQMAKDGAELPHWGFNVPLNLQIPTPKEFADGFSIAGLGQVPMTILNSIIAVMFLAKDLLPKQRPPSVTFLGISVGLMNLTGCWFGAMPVCHGSGGLAAQFRFGARSGISIIILGSIKIVLGLMIGDSMVGLLDRFPKSFLGIMVFAAGMELAAVGQNLNSTAHDLQQLEEEAGIFHDHEATIDPVDKVTEDTRWRVMMVTVGMFLAFHNCFIGFLAGLVAYRMMSAANKKERSKPSWDSDIGSGAVTPHETTPLLSA</sequence>
<dbReference type="GO" id="GO:0015098">
    <property type="term" value="F:molybdate ion transmembrane transporter activity"/>
    <property type="evidence" value="ECO:0007669"/>
    <property type="project" value="InterPro"/>
</dbReference>
<dbReference type="OMA" id="GSMPVCH"/>
<feature type="transmembrane region" description="Helical" evidence="2">
    <location>
        <begin position="85"/>
        <end position="106"/>
    </location>
</feature>
<keyword evidence="2" id="KW-0472">Membrane</keyword>
<feature type="transmembrane region" description="Helical" evidence="2">
    <location>
        <begin position="287"/>
        <end position="310"/>
    </location>
</feature>
<keyword evidence="4" id="KW-1185">Reference proteome</keyword>
<gene>
    <name evidence="3" type="ORF">PCON_06637</name>
</gene>
<name>U4KZA9_PYROM</name>
<dbReference type="STRING" id="1076935.U4KZA9"/>
<keyword evidence="2" id="KW-1133">Transmembrane helix</keyword>
<feature type="region of interest" description="Disordered" evidence="1">
    <location>
        <begin position="487"/>
        <end position="512"/>
    </location>
</feature>
<dbReference type="EMBL" id="HF935332">
    <property type="protein sequence ID" value="CCX07050.1"/>
    <property type="molecule type" value="Genomic_DNA"/>
</dbReference>
<feature type="transmembrane region" description="Helical" evidence="2">
    <location>
        <begin position="214"/>
        <end position="232"/>
    </location>
</feature>